<evidence type="ECO:0000313" key="3">
    <source>
        <dbReference type="Proteomes" id="UP000192569"/>
    </source>
</evidence>
<reference evidence="2 3" key="1">
    <citation type="submission" date="2017-04" db="EMBL/GenBank/DDBJ databases">
        <authorList>
            <person name="Afonso C.L."/>
            <person name="Miller P.J."/>
            <person name="Scott M.A."/>
            <person name="Spackman E."/>
            <person name="Goraichik I."/>
            <person name="Dimitrov K.M."/>
            <person name="Suarez D.L."/>
            <person name="Swayne D.E."/>
        </authorList>
    </citation>
    <scope>NUCLEOTIDE SEQUENCE [LARGE SCALE GENOMIC DNA]</scope>
    <source>
        <strain evidence="2 3">ToBE</strain>
    </source>
</reference>
<protein>
    <recommendedName>
        <fullName evidence="4">DUF5320 domain-containing protein</fullName>
    </recommendedName>
</protein>
<gene>
    <name evidence="2" type="ORF">SAMN00808754_2385</name>
</gene>
<feature type="coiled-coil region" evidence="1">
    <location>
        <begin position="26"/>
        <end position="60"/>
    </location>
</feature>
<evidence type="ECO:0008006" key="4">
    <source>
        <dbReference type="Google" id="ProtNLM"/>
    </source>
</evidence>
<keyword evidence="1" id="KW-0175">Coiled coil</keyword>
<keyword evidence="3" id="KW-1185">Reference proteome</keyword>
<dbReference type="RefSeq" id="WP_084665923.1">
    <property type="nucleotide sequence ID" value="NZ_LT838272.1"/>
</dbReference>
<dbReference type="Proteomes" id="UP000192569">
    <property type="component" value="Chromosome I"/>
</dbReference>
<organism evidence="2 3">
    <name type="scientific">Thermanaeromonas toyohensis ToBE</name>
    <dbReference type="NCBI Taxonomy" id="698762"/>
    <lineage>
        <taxon>Bacteria</taxon>
        <taxon>Bacillati</taxon>
        <taxon>Bacillota</taxon>
        <taxon>Clostridia</taxon>
        <taxon>Neomoorellales</taxon>
        <taxon>Neomoorellaceae</taxon>
        <taxon>Thermanaeromonas</taxon>
    </lineage>
</organism>
<sequence length="60" mass="7433">MCCHPKESRHPSNYCCCRPFHFHRRYYTKEEEIALLEKYLEDLKAEQRAVEEQIKKMKEQ</sequence>
<name>A0A1W1VYR9_9FIRM</name>
<dbReference type="AlphaFoldDB" id="A0A1W1VYR9"/>
<evidence type="ECO:0000313" key="2">
    <source>
        <dbReference type="EMBL" id="SMB98522.1"/>
    </source>
</evidence>
<evidence type="ECO:0000256" key="1">
    <source>
        <dbReference type="SAM" id="Coils"/>
    </source>
</evidence>
<accession>A0A1W1VYR9</accession>
<dbReference type="STRING" id="698762.SAMN00808754_2385"/>
<dbReference type="EMBL" id="LT838272">
    <property type="protein sequence ID" value="SMB98522.1"/>
    <property type="molecule type" value="Genomic_DNA"/>
</dbReference>
<proteinExistence type="predicted"/>